<proteinExistence type="predicted"/>
<name>Q89JT6_BRADU</name>
<dbReference type="EnsemblBacteria" id="BAC50448">
    <property type="protein sequence ID" value="BAC50448"/>
    <property type="gene ID" value="BAC50448"/>
</dbReference>
<keyword evidence="7" id="KW-1185">Reference proteome</keyword>
<dbReference type="HOGENOM" id="CLU_000445_69_11_5"/>
<dbReference type="GO" id="GO:0005829">
    <property type="term" value="C:cytosol"/>
    <property type="evidence" value="ECO:0000318"/>
    <property type="project" value="GO_Central"/>
</dbReference>
<dbReference type="InParanoid" id="Q89JT6"/>
<dbReference type="SMART" id="SM00448">
    <property type="entry name" value="REC"/>
    <property type="match status" value="1"/>
</dbReference>
<dbReference type="Pfam" id="PF00072">
    <property type="entry name" value="Response_reg"/>
    <property type="match status" value="1"/>
</dbReference>
<gene>
    <name evidence="6" type="ordered locus">bll5183</name>
</gene>
<dbReference type="GO" id="GO:0000976">
    <property type="term" value="F:transcription cis-regulatory region binding"/>
    <property type="evidence" value="ECO:0000318"/>
    <property type="project" value="GO_Central"/>
</dbReference>
<evidence type="ECO:0000256" key="1">
    <source>
        <dbReference type="ARBA" id="ARBA00022553"/>
    </source>
</evidence>
<dbReference type="GO" id="GO:0006355">
    <property type="term" value="P:regulation of DNA-templated transcription"/>
    <property type="evidence" value="ECO:0000318"/>
    <property type="project" value="GO_Central"/>
</dbReference>
<dbReference type="PANTHER" id="PTHR48111">
    <property type="entry name" value="REGULATOR OF RPOS"/>
    <property type="match status" value="1"/>
</dbReference>
<dbReference type="eggNOG" id="COG0784">
    <property type="taxonomic scope" value="Bacteria"/>
</dbReference>
<evidence type="ECO:0000256" key="2">
    <source>
        <dbReference type="ARBA" id="ARBA00023012"/>
    </source>
</evidence>
<dbReference type="AlphaFoldDB" id="Q89JT6"/>
<keyword evidence="1 4" id="KW-0597">Phosphoprotein</keyword>
<dbReference type="GO" id="GO:0000156">
    <property type="term" value="F:phosphorelay response regulator activity"/>
    <property type="evidence" value="ECO:0000318"/>
    <property type="project" value="GO_Central"/>
</dbReference>
<evidence type="ECO:0000313" key="6">
    <source>
        <dbReference type="EMBL" id="BAC50448.1"/>
    </source>
</evidence>
<sequence>MHFVTSDADVPGPGAAYNCGLTSAQRAPDGWFKQGLRQDMTQASIFLVEDEALIRMMLVDMVEELGHRVIAEAGSIEEGRSLAEIEGYDLAILDINLQGINVHPVAEVVRSRGLPLFFLSGYGSAGVPDGFEGMPVLIKPCSLDALKRIIDAVLPNGEPEKPQDKPAGAS</sequence>
<evidence type="ECO:0000256" key="4">
    <source>
        <dbReference type="PROSITE-ProRule" id="PRU00169"/>
    </source>
</evidence>
<dbReference type="EMBL" id="BA000040">
    <property type="protein sequence ID" value="BAC50448.1"/>
    <property type="molecule type" value="Genomic_DNA"/>
</dbReference>
<reference evidence="7" key="1">
    <citation type="journal article" date="2002" name="DNA Res.">
        <title>Complete genomic sequence of nitrogen-fixing symbiotic bacterium Bradyrhizobium japonicum USDA110.</title>
        <authorList>
            <person name="Kaneko T."/>
            <person name="Nakamura Y."/>
            <person name="Sato S."/>
            <person name="Minamisawa K."/>
            <person name="Uchiumi T."/>
            <person name="Sasamoto S."/>
            <person name="Watanabe A."/>
            <person name="Idesawa K."/>
            <person name="Iriguchi M."/>
            <person name="Kawashima K."/>
            <person name="Kohara M."/>
            <person name="Matsumoto M."/>
            <person name="Shimpo S."/>
            <person name="Tsuruoka H."/>
            <person name="Wada T."/>
            <person name="Yamada M."/>
            <person name="Tabata S."/>
        </authorList>
    </citation>
    <scope>NUCLEOTIDE SEQUENCE [LARGE SCALE GENOMIC DNA]</scope>
    <source>
        <strain evidence="7">JCM 10833 / BCRC 13528 / IAM 13628 / NBRC 14792 / USDA 110</strain>
    </source>
</reference>
<evidence type="ECO:0000313" key="7">
    <source>
        <dbReference type="Proteomes" id="UP000002526"/>
    </source>
</evidence>
<keyword evidence="2" id="KW-0902">Two-component regulatory system</keyword>
<dbReference type="PANTHER" id="PTHR48111:SF40">
    <property type="entry name" value="PHOSPHATE REGULON TRANSCRIPTIONAL REGULATORY PROTEIN PHOB"/>
    <property type="match status" value="1"/>
</dbReference>
<protein>
    <submittedName>
        <fullName evidence="6">Two-component response regulator</fullName>
    </submittedName>
</protein>
<dbReference type="OrthoDB" id="582170at2"/>
<dbReference type="Gene3D" id="3.40.50.2300">
    <property type="match status" value="1"/>
</dbReference>
<dbReference type="InterPro" id="IPR001789">
    <property type="entry name" value="Sig_transdc_resp-reg_receiver"/>
</dbReference>
<dbReference type="InterPro" id="IPR039420">
    <property type="entry name" value="WalR-like"/>
</dbReference>
<dbReference type="PROSITE" id="PS50110">
    <property type="entry name" value="RESPONSE_REGULATORY"/>
    <property type="match status" value="1"/>
</dbReference>
<feature type="modified residue" description="4-aspartylphosphate" evidence="4">
    <location>
        <position position="94"/>
    </location>
</feature>
<feature type="domain" description="Response regulatory" evidence="5">
    <location>
        <begin position="44"/>
        <end position="154"/>
    </location>
</feature>
<dbReference type="GO" id="GO:0032993">
    <property type="term" value="C:protein-DNA complex"/>
    <property type="evidence" value="ECO:0000318"/>
    <property type="project" value="GO_Central"/>
</dbReference>
<dbReference type="InterPro" id="IPR011006">
    <property type="entry name" value="CheY-like_superfamily"/>
</dbReference>
<evidence type="ECO:0000259" key="5">
    <source>
        <dbReference type="PROSITE" id="PS50110"/>
    </source>
</evidence>
<dbReference type="SUPFAM" id="SSF52172">
    <property type="entry name" value="CheY-like"/>
    <property type="match status" value="1"/>
</dbReference>
<organism evidence="6 7">
    <name type="scientific">Bradyrhizobium diazoefficiens (strain JCM 10833 / BCRC 13528 / IAM 13628 / NBRC 14792 / USDA 110)</name>
    <dbReference type="NCBI Taxonomy" id="224911"/>
    <lineage>
        <taxon>Bacteria</taxon>
        <taxon>Pseudomonadati</taxon>
        <taxon>Pseudomonadota</taxon>
        <taxon>Alphaproteobacteria</taxon>
        <taxon>Hyphomicrobiales</taxon>
        <taxon>Nitrobacteraceae</taxon>
        <taxon>Bradyrhizobium</taxon>
    </lineage>
</organism>
<evidence type="ECO:0000256" key="3">
    <source>
        <dbReference type="ARBA" id="ARBA00023125"/>
    </source>
</evidence>
<dbReference type="KEGG" id="bja:bll5183"/>
<keyword evidence="3" id="KW-0238">DNA-binding</keyword>
<dbReference type="PhylomeDB" id="Q89JT6"/>
<dbReference type="STRING" id="224911.AAV28_23295"/>
<dbReference type="PATRIC" id="fig|224911.5.peg.5260"/>
<dbReference type="Proteomes" id="UP000002526">
    <property type="component" value="Chromosome"/>
</dbReference>
<accession>Q89JT6</accession>